<gene>
    <name evidence="3" type="ORF">HYPSUDRAFT_81082</name>
</gene>
<evidence type="ECO:0000313" key="3">
    <source>
        <dbReference type="EMBL" id="KJA13607.1"/>
    </source>
</evidence>
<reference evidence="4" key="1">
    <citation type="submission" date="2014-04" db="EMBL/GenBank/DDBJ databases">
        <title>Evolutionary Origins and Diversification of the Mycorrhizal Mutualists.</title>
        <authorList>
            <consortium name="DOE Joint Genome Institute"/>
            <consortium name="Mycorrhizal Genomics Consortium"/>
            <person name="Kohler A."/>
            <person name="Kuo A."/>
            <person name="Nagy L.G."/>
            <person name="Floudas D."/>
            <person name="Copeland A."/>
            <person name="Barry K.W."/>
            <person name="Cichocki N."/>
            <person name="Veneault-Fourrey C."/>
            <person name="LaButti K."/>
            <person name="Lindquist E.A."/>
            <person name="Lipzen A."/>
            <person name="Lundell T."/>
            <person name="Morin E."/>
            <person name="Murat C."/>
            <person name="Riley R."/>
            <person name="Ohm R."/>
            <person name="Sun H."/>
            <person name="Tunlid A."/>
            <person name="Henrissat B."/>
            <person name="Grigoriev I.V."/>
            <person name="Hibbett D.S."/>
            <person name="Martin F."/>
        </authorList>
    </citation>
    <scope>NUCLEOTIDE SEQUENCE [LARGE SCALE GENOMIC DNA]</scope>
    <source>
        <strain evidence="4">FD-334 SS-4</strain>
    </source>
</reference>
<dbReference type="Proteomes" id="UP000054270">
    <property type="component" value="Unassembled WGS sequence"/>
</dbReference>
<protein>
    <submittedName>
        <fullName evidence="3">Uncharacterized protein</fullName>
    </submittedName>
</protein>
<dbReference type="AlphaFoldDB" id="A0A0D2KGH3"/>
<dbReference type="EMBL" id="KN817727">
    <property type="protein sequence ID" value="KJA13607.1"/>
    <property type="molecule type" value="Genomic_DNA"/>
</dbReference>
<accession>A0A0D2KGH3</accession>
<sequence>MAPAPPMSSTGSGLASGAQARTTGTGTRSASHSMHATSTSSHGRRMTLTVTVTVRPPAASSAAVTAVCSMASSSTSRVPLLPPATSAPPVSVPPAPLPAGVRASVLGPALGGVLVGALLLYVCLFRACRRRRRVSVQAVRPFLCAAASPGAEKALGFSFGDGDVGWTRVARAPARAWLARDSDTGYLSASSLKVSSVLGSPAGSLGALRTVSCLPPMESVDTLRTPGRAWHERDADMVYTPASARPPLSALVAPKESADTPRWEETETPPDYVSTIQGLDPVKLE</sequence>
<feature type="region of interest" description="Disordered" evidence="1">
    <location>
        <begin position="248"/>
        <end position="285"/>
    </location>
</feature>
<name>A0A0D2KGH3_HYPSF</name>
<feature type="compositionally biased region" description="Low complexity" evidence="1">
    <location>
        <begin position="15"/>
        <end position="41"/>
    </location>
</feature>
<keyword evidence="2" id="KW-0812">Transmembrane</keyword>
<feature type="region of interest" description="Disordered" evidence="1">
    <location>
        <begin position="1"/>
        <end position="46"/>
    </location>
</feature>
<feature type="transmembrane region" description="Helical" evidence="2">
    <location>
        <begin position="105"/>
        <end position="125"/>
    </location>
</feature>
<proteinExistence type="predicted"/>
<keyword evidence="4" id="KW-1185">Reference proteome</keyword>
<keyword evidence="2" id="KW-0472">Membrane</keyword>
<evidence type="ECO:0000313" key="4">
    <source>
        <dbReference type="Proteomes" id="UP000054270"/>
    </source>
</evidence>
<keyword evidence="2" id="KW-1133">Transmembrane helix</keyword>
<evidence type="ECO:0000256" key="2">
    <source>
        <dbReference type="SAM" id="Phobius"/>
    </source>
</evidence>
<evidence type="ECO:0000256" key="1">
    <source>
        <dbReference type="SAM" id="MobiDB-lite"/>
    </source>
</evidence>
<feature type="compositionally biased region" description="Basic and acidic residues" evidence="1">
    <location>
        <begin position="256"/>
        <end position="265"/>
    </location>
</feature>
<organism evidence="3 4">
    <name type="scientific">Hypholoma sublateritium (strain FD-334 SS-4)</name>
    <dbReference type="NCBI Taxonomy" id="945553"/>
    <lineage>
        <taxon>Eukaryota</taxon>
        <taxon>Fungi</taxon>
        <taxon>Dikarya</taxon>
        <taxon>Basidiomycota</taxon>
        <taxon>Agaricomycotina</taxon>
        <taxon>Agaricomycetes</taxon>
        <taxon>Agaricomycetidae</taxon>
        <taxon>Agaricales</taxon>
        <taxon>Agaricineae</taxon>
        <taxon>Strophariaceae</taxon>
        <taxon>Hypholoma</taxon>
    </lineage>
</organism>